<accession>A0A9Q0JSH5</accession>
<evidence type="ECO:0000256" key="1">
    <source>
        <dbReference type="SAM" id="MobiDB-lite"/>
    </source>
</evidence>
<sequence>MKVLDVVEYRSRETCRAGISSKIIDVRKLLQRRTLQRGYLLISFIQTCSGRTAIESLKSKNQRYTGEDGFEISVTSECAVDLAKVILENSEGKIRLAGLGARDSSSLKLVYVYMLEEGPTIRRVGFSSSGLPARSHSEIVDDKGEGIGGD</sequence>
<dbReference type="OrthoDB" id="10263536at2759"/>
<name>A0A9Q0JSH5_9MAGN</name>
<dbReference type="PANTHER" id="PTHR43757:SF2">
    <property type="entry name" value="AMINOMETHYLTRANSFERASE, MITOCHONDRIAL"/>
    <property type="match status" value="1"/>
</dbReference>
<evidence type="ECO:0000313" key="2">
    <source>
        <dbReference type="EMBL" id="KAJ4949877.1"/>
    </source>
</evidence>
<reference evidence="2" key="1">
    <citation type="journal article" date="2023" name="Plant J.">
        <title>The genome of the king protea, Protea cynaroides.</title>
        <authorList>
            <person name="Chang J."/>
            <person name="Duong T.A."/>
            <person name="Schoeman C."/>
            <person name="Ma X."/>
            <person name="Roodt D."/>
            <person name="Barker N."/>
            <person name="Li Z."/>
            <person name="Van de Peer Y."/>
            <person name="Mizrachi E."/>
        </authorList>
    </citation>
    <scope>NUCLEOTIDE SEQUENCE</scope>
    <source>
        <tissue evidence="2">Young leaves</tissue>
    </source>
</reference>
<dbReference type="SUPFAM" id="SSF103025">
    <property type="entry name" value="Folate-binding domain"/>
    <property type="match status" value="1"/>
</dbReference>
<gene>
    <name evidence="2" type="ORF">NE237_002685</name>
</gene>
<organism evidence="2 3">
    <name type="scientific">Protea cynaroides</name>
    <dbReference type="NCBI Taxonomy" id="273540"/>
    <lineage>
        <taxon>Eukaryota</taxon>
        <taxon>Viridiplantae</taxon>
        <taxon>Streptophyta</taxon>
        <taxon>Embryophyta</taxon>
        <taxon>Tracheophyta</taxon>
        <taxon>Spermatophyta</taxon>
        <taxon>Magnoliopsida</taxon>
        <taxon>Proteales</taxon>
        <taxon>Proteaceae</taxon>
        <taxon>Protea</taxon>
    </lineage>
</organism>
<dbReference type="Proteomes" id="UP001141806">
    <property type="component" value="Unassembled WGS sequence"/>
</dbReference>
<dbReference type="EMBL" id="JAMYWD010000114">
    <property type="protein sequence ID" value="KAJ4949877.1"/>
    <property type="molecule type" value="Genomic_DNA"/>
</dbReference>
<comment type="caution">
    <text evidence="2">The sequence shown here is derived from an EMBL/GenBank/DDBJ whole genome shotgun (WGS) entry which is preliminary data.</text>
</comment>
<feature type="region of interest" description="Disordered" evidence="1">
    <location>
        <begin position="129"/>
        <end position="150"/>
    </location>
</feature>
<evidence type="ECO:0000313" key="3">
    <source>
        <dbReference type="Proteomes" id="UP001141806"/>
    </source>
</evidence>
<dbReference type="InterPro" id="IPR027266">
    <property type="entry name" value="TrmE/GcvT-like"/>
</dbReference>
<dbReference type="Gene3D" id="3.30.1360.120">
    <property type="entry name" value="Probable tRNA modification gtpase trme, domain 1"/>
    <property type="match status" value="1"/>
</dbReference>
<feature type="compositionally biased region" description="Basic and acidic residues" evidence="1">
    <location>
        <begin position="135"/>
        <end position="150"/>
    </location>
</feature>
<dbReference type="InterPro" id="IPR028896">
    <property type="entry name" value="GcvT/YgfZ/DmdA"/>
</dbReference>
<dbReference type="PANTHER" id="PTHR43757">
    <property type="entry name" value="AMINOMETHYLTRANSFERASE"/>
    <property type="match status" value="1"/>
</dbReference>
<dbReference type="AlphaFoldDB" id="A0A9Q0JSH5"/>
<protein>
    <submittedName>
        <fullName evidence="2">Uncharacterized protein</fullName>
    </submittedName>
</protein>
<keyword evidence="3" id="KW-1185">Reference proteome</keyword>
<proteinExistence type="predicted"/>
<dbReference type="GO" id="GO:0005739">
    <property type="term" value="C:mitochondrion"/>
    <property type="evidence" value="ECO:0007669"/>
    <property type="project" value="TreeGrafter"/>
</dbReference>